<evidence type="ECO:0000313" key="2">
    <source>
        <dbReference type="EMBL" id="RKR76306.1"/>
    </source>
</evidence>
<gene>
    <name evidence="2" type="ORF">C8E83_3475</name>
</gene>
<comment type="caution">
    <text evidence="2">The sequence shown here is derived from an EMBL/GenBank/DDBJ whole genome shotgun (WGS) entry which is preliminary data.</text>
</comment>
<dbReference type="OrthoDB" id="5118767at2"/>
<protein>
    <submittedName>
        <fullName evidence="2">Uncharacterized protein</fullName>
    </submittedName>
</protein>
<organism evidence="2 3">
    <name type="scientific">Frondihabitans australicus</name>
    <dbReference type="NCBI Taxonomy" id="386892"/>
    <lineage>
        <taxon>Bacteria</taxon>
        <taxon>Bacillati</taxon>
        <taxon>Actinomycetota</taxon>
        <taxon>Actinomycetes</taxon>
        <taxon>Micrococcales</taxon>
        <taxon>Microbacteriaceae</taxon>
        <taxon>Frondihabitans</taxon>
    </lineage>
</organism>
<feature type="region of interest" description="Disordered" evidence="1">
    <location>
        <begin position="38"/>
        <end position="58"/>
    </location>
</feature>
<accession>A0A495IMB3</accession>
<dbReference type="Proteomes" id="UP000280008">
    <property type="component" value="Unassembled WGS sequence"/>
</dbReference>
<dbReference type="RefSeq" id="WP_121371294.1">
    <property type="nucleotide sequence ID" value="NZ_RBKS01000001.1"/>
</dbReference>
<evidence type="ECO:0000256" key="1">
    <source>
        <dbReference type="SAM" id="MobiDB-lite"/>
    </source>
</evidence>
<proteinExistence type="predicted"/>
<sequence length="101" mass="11462">MTDSPDPIMLNIDQTEGVYLVTTMNGSAYVIDFDKMTARRTPNPDDDDDEKNLRKDGEERSLLGMSRVAIGADMVMILDIRGDGIPTRRWTSMVIRIERLQ</sequence>
<dbReference type="EMBL" id="RBKS01000001">
    <property type="protein sequence ID" value="RKR76306.1"/>
    <property type="molecule type" value="Genomic_DNA"/>
</dbReference>
<evidence type="ECO:0000313" key="3">
    <source>
        <dbReference type="Proteomes" id="UP000280008"/>
    </source>
</evidence>
<keyword evidence="3" id="KW-1185">Reference proteome</keyword>
<dbReference type="AlphaFoldDB" id="A0A495IMB3"/>
<name>A0A495IMB3_9MICO</name>
<reference evidence="2 3" key="1">
    <citation type="submission" date="2018-10" db="EMBL/GenBank/DDBJ databases">
        <title>Sequencing the genomes of 1000 actinobacteria strains.</title>
        <authorList>
            <person name="Klenk H.-P."/>
        </authorList>
    </citation>
    <scope>NUCLEOTIDE SEQUENCE [LARGE SCALE GENOMIC DNA]</scope>
    <source>
        <strain evidence="2 3">DSM 17894</strain>
    </source>
</reference>